<feature type="transmembrane region" description="Helical" evidence="1">
    <location>
        <begin position="80"/>
        <end position="101"/>
    </location>
</feature>
<gene>
    <name evidence="2" type="ORF">GALL_40530</name>
</gene>
<proteinExistence type="predicted"/>
<dbReference type="AlphaFoldDB" id="A0A1J5T243"/>
<evidence type="ECO:0000313" key="2">
    <source>
        <dbReference type="EMBL" id="OIR14937.1"/>
    </source>
</evidence>
<feature type="transmembrane region" description="Helical" evidence="1">
    <location>
        <begin position="177"/>
        <end position="194"/>
    </location>
</feature>
<comment type="caution">
    <text evidence="2">The sequence shown here is derived from an EMBL/GenBank/DDBJ whole genome shotgun (WGS) entry which is preliminary data.</text>
</comment>
<name>A0A1J5T243_9ZZZZ</name>
<evidence type="ECO:0000256" key="1">
    <source>
        <dbReference type="SAM" id="Phobius"/>
    </source>
</evidence>
<accession>A0A1J5T243</accession>
<protein>
    <submittedName>
        <fullName evidence="2">PAP2 superfamily protein</fullName>
    </submittedName>
</protein>
<dbReference type="EMBL" id="MLJW01000010">
    <property type="protein sequence ID" value="OIR14937.1"/>
    <property type="molecule type" value="Genomic_DNA"/>
</dbReference>
<keyword evidence="1" id="KW-1133">Transmembrane helix</keyword>
<keyword evidence="1" id="KW-0812">Transmembrane</keyword>
<organism evidence="2">
    <name type="scientific">mine drainage metagenome</name>
    <dbReference type="NCBI Taxonomy" id="410659"/>
    <lineage>
        <taxon>unclassified sequences</taxon>
        <taxon>metagenomes</taxon>
        <taxon>ecological metagenomes</taxon>
    </lineage>
</organism>
<sequence length="204" mass="22799">MTLRELLKRFALGAAVGLTATIMYHGTPYLGASRAIMRTSCWTWRIVPFNPLWFWPYISLFVLLGLPWFVLRTWSAVRAYAAALLAVAAVAWLTFVIYPTACVRPSELYLPSYLSTFYLVDWPNNCFPCLHSAFAVYGGYVMCCRASYWDTPVPKVVIYSWVVAILVSIVALRQHTGIDAVTGIGLGAIGIWLFRSLRSADNAA</sequence>
<reference evidence="2" key="1">
    <citation type="submission" date="2016-10" db="EMBL/GenBank/DDBJ databases">
        <title>Sequence of Gallionella enrichment culture.</title>
        <authorList>
            <person name="Poehlein A."/>
            <person name="Muehling M."/>
            <person name="Daniel R."/>
        </authorList>
    </citation>
    <scope>NUCLEOTIDE SEQUENCE</scope>
</reference>
<keyword evidence="1" id="KW-0472">Membrane</keyword>
<feature type="transmembrane region" description="Helical" evidence="1">
    <location>
        <begin position="52"/>
        <end position="71"/>
    </location>
</feature>
<feature type="transmembrane region" description="Helical" evidence="1">
    <location>
        <begin position="156"/>
        <end position="172"/>
    </location>
</feature>
<feature type="transmembrane region" description="Helical" evidence="1">
    <location>
        <begin position="12"/>
        <end position="32"/>
    </location>
</feature>